<keyword evidence="2" id="KW-1185">Reference proteome</keyword>
<dbReference type="AlphaFoldDB" id="A0A542DZZ1"/>
<dbReference type="Pfam" id="PF07394">
    <property type="entry name" value="DUF1501"/>
    <property type="match status" value="1"/>
</dbReference>
<accession>A0A542DZZ1</accession>
<evidence type="ECO:0000313" key="2">
    <source>
        <dbReference type="Proteomes" id="UP000317893"/>
    </source>
</evidence>
<sequence>MTTVTTTTRVPSADVLQARAEQQEHETQTRERLWEKGFTRRRLLAGGMGVGVATLGSQLVTTRVAYGAPSAAATGCLVVIFLRGGLDGLSLLVPGTDPDYLAARGSIAVPASRLVAMDRGFGLHPAMAPLAPLVAAGKVAAVPAVSTPDLSRSHFQAQDCLERGGSATGAQTGWLDRVLEQTGPGTTFRAVALGGLSPRSLAGDGTAMTVGSISSLSVPSATDPQWRGRTLDAVRRLYTGVDDPVSLQAALACDAVTTAASMSSLTSSTTYPAGDFASALKDIARIIRSGAGARVACVDLGGWDMHTGIGTLDWGDMVRQVGALASALAAFTTDLGPLLDTTTVVTMSEFGRRVQKNASGGADHGHGGVSLVLGGGVSGGVKGRWLGLAPSVLDQGDVPGTNDYRDVLGEVVGRRLGLSDGQLATVFPGWSRTPLGVMA</sequence>
<dbReference type="EMBL" id="VFMN01000001">
    <property type="protein sequence ID" value="TQJ08677.1"/>
    <property type="molecule type" value="Genomic_DNA"/>
</dbReference>
<dbReference type="PANTHER" id="PTHR43737:SF1">
    <property type="entry name" value="DUF1501 DOMAIN-CONTAINING PROTEIN"/>
    <property type="match status" value="1"/>
</dbReference>
<dbReference type="Proteomes" id="UP000317893">
    <property type="component" value="Unassembled WGS sequence"/>
</dbReference>
<proteinExistence type="predicted"/>
<dbReference type="PANTHER" id="PTHR43737">
    <property type="entry name" value="BLL7424 PROTEIN"/>
    <property type="match status" value="1"/>
</dbReference>
<protein>
    <submittedName>
        <fullName evidence="1">Uncharacterized protein (DUF1501 family)</fullName>
    </submittedName>
</protein>
<dbReference type="InterPro" id="IPR006311">
    <property type="entry name" value="TAT_signal"/>
</dbReference>
<gene>
    <name evidence="1" type="ORF">FB458_1768</name>
</gene>
<comment type="caution">
    <text evidence="1">The sequence shown here is derived from an EMBL/GenBank/DDBJ whole genome shotgun (WGS) entry which is preliminary data.</text>
</comment>
<dbReference type="PROSITE" id="PS51318">
    <property type="entry name" value="TAT"/>
    <property type="match status" value="1"/>
</dbReference>
<dbReference type="InterPro" id="IPR010869">
    <property type="entry name" value="DUF1501"/>
</dbReference>
<name>A0A542DZZ1_9MICO</name>
<evidence type="ECO:0000313" key="1">
    <source>
        <dbReference type="EMBL" id="TQJ08677.1"/>
    </source>
</evidence>
<reference evidence="1 2" key="1">
    <citation type="submission" date="2019-06" db="EMBL/GenBank/DDBJ databases">
        <title>Sequencing the genomes of 1000 actinobacteria strains.</title>
        <authorList>
            <person name="Klenk H.-P."/>
        </authorList>
    </citation>
    <scope>NUCLEOTIDE SEQUENCE [LARGE SCALE GENOMIC DNA]</scope>
    <source>
        <strain evidence="1 2">DSM 18607</strain>
    </source>
</reference>
<organism evidence="1 2">
    <name type="scientific">Lapillicoccus jejuensis</name>
    <dbReference type="NCBI Taxonomy" id="402171"/>
    <lineage>
        <taxon>Bacteria</taxon>
        <taxon>Bacillati</taxon>
        <taxon>Actinomycetota</taxon>
        <taxon>Actinomycetes</taxon>
        <taxon>Micrococcales</taxon>
        <taxon>Intrasporangiaceae</taxon>
        <taxon>Lapillicoccus</taxon>
    </lineage>
</organism>